<feature type="transmembrane region" description="Helical" evidence="1">
    <location>
        <begin position="518"/>
        <end position="539"/>
    </location>
</feature>
<feature type="transmembrane region" description="Helical" evidence="1">
    <location>
        <begin position="432"/>
        <end position="463"/>
    </location>
</feature>
<dbReference type="AlphaFoldDB" id="W4Q508"/>
<keyword evidence="1" id="KW-1133">Transmembrane helix</keyword>
<dbReference type="RefSeq" id="WP_034747596.1">
    <property type="nucleotide sequence ID" value="NZ_BAUT01000037.1"/>
</dbReference>
<organism evidence="3 4">
    <name type="scientific">Halalkalibacter wakoensis JCM 9140</name>
    <dbReference type="NCBI Taxonomy" id="1236970"/>
    <lineage>
        <taxon>Bacteria</taxon>
        <taxon>Bacillati</taxon>
        <taxon>Bacillota</taxon>
        <taxon>Bacilli</taxon>
        <taxon>Bacillales</taxon>
        <taxon>Bacillaceae</taxon>
        <taxon>Halalkalibacter</taxon>
    </lineage>
</organism>
<dbReference type="EMBL" id="BAUT01000037">
    <property type="protein sequence ID" value="GAE27030.1"/>
    <property type="molecule type" value="Genomic_DNA"/>
</dbReference>
<sequence length="805" mass="85529">MSLLGNLTVGILGNMDGLTGTFKGAQSEIQKFGNSAQQLGRSISGVGDSLTRNITMPAVAAASALTGVALVKGFGRLVGIDTAQAKLKGLGHDAKSVEVIMSSALDSVRGTSYGMDEAATTAASAVAAGIDPGKELTRYLTLTGDAAAIAGDSMSGMGSIFNKVQTAQKAYNGELQMLSDRGLPIYQWLAEEAGVSAEKVRDLAAEGKVSSEMFLAAVEKNIGGAAKTMGEESFTAGIANIGAAISRVGANFLDAGGEAGGFFSTIKPLIGEAIGFIDGLADSAADLGVKFGEAFNNMIEKAQELKVRFDDLSPGMQDLVIKGAAIGGAILVGIGPALKIIGGLITSFGSLVKGIGLLFGPVGIAVASFAALVAAGVLIYKNWDLIKAKAEEVFTNFAPLFETVKGAFQDFWNSLGPIWSSLKNLFETLQPLLIALGVAIAGTVVVALGLLVSTFAAVVSAVVPVIDAVINFADMLINVFYAVISLLTGDFSGAWSYWQQASESAVNAMKSLWEGVVNFFSTFVRTILDFFTGLYMALVGNSIIPDMVREIVEWFQNMFQWLIDIVLKIVDAVSSGFKDMTDFIRLYLEMAKGIVDAVLSFFMRTFENATRFIVALVQGDFGEMKNIINDQMENASQLVSSILDNIKGFFDNLNLYDSGKAIIQSAIDGIMSMKRKITGVVEDIVGTVRDFWPFSPAKRGPLSDIHKMDFAGPISDSIDNARLPLEHAMDALAGNVFTKIDTDGISFGNNEGKIDGTTINFEGLFNGAIFNVRSQEDVEELARMLDEYMRRIARNEGWCINVNDG</sequence>
<accession>W4Q508</accession>
<name>W4Q508_9BACI</name>
<feature type="domain" description="Tape measure protein N-terminal" evidence="2">
    <location>
        <begin position="81"/>
        <end position="248"/>
    </location>
</feature>
<feature type="transmembrane region" description="Helical" evidence="1">
    <location>
        <begin position="475"/>
        <end position="498"/>
    </location>
</feature>
<keyword evidence="1" id="KW-0472">Membrane</keyword>
<dbReference type="OrthoDB" id="1779742at2"/>
<dbReference type="STRING" id="1236970.JCM9140_3142"/>
<gene>
    <name evidence="3" type="ORF">JCM9140_3142</name>
</gene>
<evidence type="ECO:0000259" key="2">
    <source>
        <dbReference type="Pfam" id="PF20155"/>
    </source>
</evidence>
<evidence type="ECO:0000313" key="4">
    <source>
        <dbReference type="Proteomes" id="UP000018890"/>
    </source>
</evidence>
<dbReference type="Proteomes" id="UP000018890">
    <property type="component" value="Unassembled WGS sequence"/>
</dbReference>
<keyword evidence="4" id="KW-1185">Reference proteome</keyword>
<evidence type="ECO:0000256" key="1">
    <source>
        <dbReference type="SAM" id="Phobius"/>
    </source>
</evidence>
<dbReference type="Pfam" id="PF20155">
    <property type="entry name" value="TMP_3"/>
    <property type="match status" value="1"/>
</dbReference>
<keyword evidence="1" id="KW-0812">Transmembrane</keyword>
<dbReference type="InterPro" id="IPR013491">
    <property type="entry name" value="Tape_meas_N"/>
</dbReference>
<evidence type="ECO:0000313" key="3">
    <source>
        <dbReference type="EMBL" id="GAE27030.1"/>
    </source>
</evidence>
<proteinExistence type="predicted"/>
<reference evidence="3" key="1">
    <citation type="journal article" date="2014" name="Genome Announc.">
        <title>Draft Genome Sequences of Three Alkaliphilic Bacillus Strains, Bacillus wakoensis JCM 9140T, Bacillus akibai JCM 9157T, and Bacillus hemicellulosilyticus JCM 9152T.</title>
        <authorList>
            <person name="Yuki M."/>
            <person name="Oshima K."/>
            <person name="Suda W."/>
            <person name="Oshida Y."/>
            <person name="Kitamura K."/>
            <person name="Iida T."/>
            <person name="Hattori M."/>
            <person name="Ohkuma M."/>
        </authorList>
    </citation>
    <scope>NUCLEOTIDE SEQUENCE [LARGE SCALE GENOMIC DNA]</scope>
    <source>
        <strain evidence="3">JCM 9140</strain>
    </source>
</reference>
<comment type="caution">
    <text evidence="3">The sequence shown here is derived from an EMBL/GenBank/DDBJ whole genome shotgun (WGS) entry which is preliminary data.</text>
</comment>
<protein>
    <recommendedName>
        <fullName evidence="2">Tape measure protein N-terminal domain-containing protein</fullName>
    </recommendedName>
</protein>
<feature type="transmembrane region" description="Helical" evidence="1">
    <location>
        <begin position="324"/>
        <end position="345"/>
    </location>
</feature>
<dbReference type="NCBIfam" id="TIGR02675">
    <property type="entry name" value="tape_meas_nterm"/>
    <property type="match status" value="1"/>
</dbReference>
<feature type="transmembrane region" description="Helical" evidence="1">
    <location>
        <begin position="357"/>
        <end position="380"/>
    </location>
</feature>